<accession>A0A1G5ISC4</accession>
<protein>
    <submittedName>
        <fullName evidence="7">Threonine/homoserine/homoserine lactone efflux protein</fullName>
    </submittedName>
</protein>
<dbReference type="InterPro" id="IPR001123">
    <property type="entry name" value="LeuE-type"/>
</dbReference>
<feature type="transmembrane region" description="Helical" evidence="6">
    <location>
        <begin position="40"/>
        <end position="61"/>
    </location>
</feature>
<proteinExistence type="predicted"/>
<evidence type="ECO:0000313" key="8">
    <source>
        <dbReference type="Proteomes" id="UP000198870"/>
    </source>
</evidence>
<evidence type="ECO:0000256" key="3">
    <source>
        <dbReference type="ARBA" id="ARBA00022692"/>
    </source>
</evidence>
<dbReference type="GO" id="GO:0015171">
    <property type="term" value="F:amino acid transmembrane transporter activity"/>
    <property type="evidence" value="ECO:0007669"/>
    <property type="project" value="TreeGrafter"/>
</dbReference>
<keyword evidence="2" id="KW-1003">Cell membrane</keyword>
<sequence length="205" mass="20707">MDIFSLAGLAAAMVVLALTPGPGVFATVASALSSGFRGTLSLIAGLVTGDICYLLFAVFGLSMVAEAFGECFIFIKLGAGAYLAYLGIKLMAAGPARAGSAPTPSTGRSYASGLFITLANPKVILFYCGFLPAFMDLGALTPTGIGLAALTVATVITSVLCGYALLASRARQAMTRRHAVGAVQKTAGGLMIAAGLKLATDVITE</sequence>
<evidence type="ECO:0000256" key="6">
    <source>
        <dbReference type="SAM" id="Phobius"/>
    </source>
</evidence>
<evidence type="ECO:0000313" key="7">
    <source>
        <dbReference type="EMBL" id="SCY78651.1"/>
    </source>
</evidence>
<reference evidence="7 8" key="1">
    <citation type="submission" date="2016-10" db="EMBL/GenBank/DDBJ databases">
        <authorList>
            <person name="de Groot N.N."/>
        </authorList>
    </citation>
    <scope>NUCLEOTIDE SEQUENCE [LARGE SCALE GENOMIC DNA]</scope>
    <source>
        <strain evidence="7 8">AA1</strain>
    </source>
</reference>
<keyword evidence="8" id="KW-1185">Reference proteome</keyword>
<feature type="transmembrane region" description="Helical" evidence="6">
    <location>
        <begin position="6"/>
        <end position="28"/>
    </location>
</feature>
<comment type="subcellular location">
    <subcellularLocation>
        <location evidence="1">Cell membrane</location>
        <topology evidence="1">Multi-pass membrane protein</topology>
    </subcellularLocation>
</comment>
<evidence type="ECO:0000256" key="4">
    <source>
        <dbReference type="ARBA" id="ARBA00022989"/>
    </source>
</evidence>
<name>A0A1G5ISC4_9BACT</name>
<dbReference type="AlphaFoldDB" id="A0A1G5ISC4"/>
<dbReference type="PANTHER" id="PTHR30086:SF20">
    <property type="entry name" value="ARGININE EXPORTER PROTEIN ARGO-RELATED"/>
    <property type="match status" value="1"/>
</dbReference>
<dbReference type="RefSeq" id="WP_175470005.1">
    <property type="nucleotide sequence ID" value="NZ_FMUX01000021.1"/>
</dbReference>
<evidence type="ECO:0000256" key="1">
    <source>
        <dbReference type="ARBA" id="ARBA00004651"/>
    </source>
</evidence>
<evidence type="ECO:0000256" key="2">
    <source>
        <dbReference type="ARBA" id="ARBA00022475"/>
    </source>
</evidence>
<keyword evidence="4 6" id="KW-1133">Transmembrane helix</keyword>
<feature type="transmembrane region" description="Helical" evidence="6">
    <location>
        <begin position="145"/>
        <end position="167"/>
    </location>
</feature>
<organism evidence="7 8">
    <name type="scientific">Desulfoluna spongiiphila</name>
    <dbReference type="NCBI Taxonomy" id="419481"/>
    <lineage>
        <taxon>Bacteria</taxon>
        <taxon>Pseudomonadati</taxon>
        <taxon>Thermodesulfobacteriota</taxon>
        <taxon>Desulfobacteria</taxon>
        <taxon>Desulfobacterales</taxon>
        <taxon>Desulfolunaceae</taxon>
        <taxon>Desulfoluna</taxon>
    </lineage>
</organism>
<dbReference type="STRING" id="419481.SAMN05216233_12193"/>
<feature type="transmembrane region" description="Helical" evidence="6">
    <location>
        <begin position="109"/>
        <end position="133"/>
    </location>
</feature>
<dbReference type="Pfam" id="PF01810">
    <property type="entry name" value="LysE"/>
    <property type="match status" value="1"/>
</dbReference>
<feature type="transmembrane region" description="Helical" evidence="6">
    <location>
        <begin position="67"/>
        <end position="88"/>
    </location>
</feature>
<dbReference type="Proteomes" id="UP000198870">
    <property type="component" value="Unassembled WGS sequence"/>
</dbReference>
<dbReference type="EMBL" id="FMUX01000021">
    <property type="protein sequence ID" value="SCY78651.1"/>
    <property type="molecule type" value="Genomic_DNA"/>
</dbReference>
<evidence type="ECO:0000256" key="5">
    <source>
        <dbReference type="ARBA" id="ARBA00023136"/>
    </source>
</evidence>
<dbReference type="GO" id="GO:0005886">
    <property type="term" value="C:plasma membrane"/>
    <property type="evidence" value="ECO:0007669"/>
    <property type="project" value="UniProtKB-SubCell"/>
</dbReference>
<keyword evidence="3 6" id="KW-0812">Transmembrane</keyword>
<keyword evidence="5 6" id="KW-0472">Membrane</keyword>
<dbReference type="PANTHER" id="PTHR30086">
    <property type="entry name" value="ARGININE EXPORTER PROTEIN ARGO"/>
    <property type="match status" value="1"/>
</dbReference>
<gene>
    <name evidence="7" type="ORF">SAMN05216233_12193</name>
</gene>